<dbReference type="InterPro" id="IPR044713">
    <property type="entry name" value="DNJA1/2-like"/>
</dbReference>
<dbReference type="CDD" id="cd06257">
    <property type="entry name" value="DnaJ"/>
    <property type="match status" value="1"/>
</dbReference>
<sequence>MFGGFPFGGGFGDMPGMGGMPGMGAPPKKGDSTRYYKILGVDPNATPEEIKKAHRKLALKHHPDKGGDPDTFKEINEAHDVLKDPKKREIYDRYGEDAIKEGMGGGGGGGGGSMADLFGELFGGGGRGGRARERRSEDVMHKLQVSLEDIYTGTTKKLSLARKVACSTCSGSGSRSGKRYECNTCHGSGVQVHIRPIGPGMVQQIQARCSECNGSGSSQPPSDRCGACSGGALVSEKKTFEVAIEPGARHGQKIVLRGEAGISEPGLEPGDVVLVVSQREHPVFQRMRHNSQDLVMQKDISLRDALCGVSFTVKHLDGRLLHITSPAGEVVRPNSFQVVHDEGMPFPGRPYVKGHLYINFQVEFPKTLDAEVVESLRSLLPATADAAAANGGAGGSGSMDVDDAEPCRLRHVADGMDEFQAEVKERARLARSASSNAYDSDEEDDFPGGGQRVQCAQQ</sequence>
<keyword evidence="1 5" id="KW-0479">Metal-binding</keyword>
<evidence type="ECO:0000256" key="3">
    <source>
        <dbReference type="ARBA" id="ARBA00022771"/>
    </source>
</evidence>
<dbReference type="InterPro" id="IPR008971">
    <property type="entry name" value="HSP40/DnaJ_pept-bd"/>
</dbReference>
<keyword evidence="2" id="KW-0677">Repeat</keyword>
<dbReference type="FunCoup" id="A0A2V0P4B1">
    <property type="interactions" value="2015"/>
</dbReference>
<gene>
    <name evidence="9" type="ORF">Rsub_07434</name>
</gene>
<evidence type="ECO:0000256" key="4">
    <source>
        <dbReference type="ARBA" id="ARBA00022833"/>
    </source>
</evidence>
<dbReference type="Pfam" id="PF00226">
    <property type="entry name" value="DnaJ"/>
    <property type="match status" value="1"/>
</dbReference>
<dbReference type="GO" id="GO:0051082">
    <property type="term" value="F:unfolded protein binding"/>
    <property type="evidence" value="ECO:0007669"/>
    <property type="project" value="InterPro"/>
</dbReference>
<feature type="region of interest" description="Disordered" evidence="6">
    <location>
        <begin position="430"/>
        <end position="458"/>
    </location>
</feature>
<dbReference type="SMART" id="SM00271">
    <property type="entry name" value="DnaJ"/>
    <property type="match status" value="1"/>
</dbReference>
<dbReference type="EMBL" id="BDRX01000054">
    <property type="protein sequence ID" value="GBF94698.1"/>
    <property type="molecule type" value="Genomic_DNA"/>
</dbReference>
<dbReference type="Gene3D" id="2.60.260.20">
    <property type="entry name" value="Urease metallochaperone UreE, N-terminal domain"/>
    <property type="match status" value="2"/>
</dbReference>
<evidence type="ECO:0000256" key="1">
    <source>
        <dbReference type="ARBA" id="ARBA00022723"/>
    </source>
</evidence>
<dbReference type="SUPFAM" id="SSF46565">
    <property type="entry name" value="Chaperone J-domain"/>
    <property type="match status" value="1"/>
</dbReference>
<evidence type="ECO:0000256" key="6">
    <source>
        <dbReference type="SAM" id="MobiDB-lite"/>
    </source>
</evidence>
<keyword evidence="4 5" id="KW-0862">Zinc</keyword>
<dbReference type="SUPFAM" id="SSF49493">
    <property type="entry name" value="HSP40/DnaJ peptide-binding domain"/>
    <property type="match status" value="2"/>
</dbReference>
<comment type="caution">
    <text evidence="9">The sequence shown here is derived from an EMBL/GenBank/DDBJ whole genome shotgun (WGS) entry which is preliminary data.</text>
</comment>
<evidence type="ECO:0000256" key="5">
    <source>
        <dbReference type="PROSITE-ProRule" id="PRU00546"/>
    </source>
</evidence>
<dbReference type="OrthoDB" id="550424at2759"/>
<dbReference type="CDD" id="cd10747">
    <property type="entry name" value="DnaJ_C"/>
    <property type="match status" value="1"/>
</dbReference>
<dbReference type="InterPro" id="IPR018253">
    <property type="entry name" value="DnaJ_domain_CS"/>
</dbReference>
<dbReference type="InterPro" id="IPR002939">
    <property type="entry name" value="DnaJ_C"/>
</dbReference>
<evidence type="ECO:0000256" key="2">
    <source>
        <dbReference type="ARBA" id="ARBA00022737"/>
    </source>
</evidence>
<feature type="domain" description="J" evidence="7">
    <location>
        <begin position="34"/>
        <end position="95"/>
    </location>
</feature>
<evidence type="ECO:0000259" key="8">
    <source>
        <dbReference type="PROSITE" id="PS51188"/>
    </source>
</evidence>
<dbReference type="InterPro" id="IPR036410">
    <property type="entry name" value="HSP_DnaJ_Cys-rich_dom_sf"/>
</dbReference>
<reference evidence="9 10" key="1">
    <citation type="journal article" date="2018" name="Sci. Rep.">
        <title>Raphidocelis subcapitata (=Pseudokirchneriella subcapitata) provides an insight into genome evolution and environmental adaptations in the Sphaeropleales.</title>
        <authorList>
            <person name="Suzuki S."/>
            <person name="Yamaguchi H."/>
            <person name="Nakajima N."/>
            <person name="Kawachi M."/>
        </authorList>
    </citation>
    <scope>NUCLEOTIDE SEQUENCE [LARGE SCALE GENOMIC DNA]</scope>
    <source>
        <strain evidence="9 10">NIES-35</strain>
    </source>
</reference>
<evidence type="ECO:0000313" key="10">
    <source>
        <dbReference type="Proteomes" id="UP000247498"/>
    </source>
</evidence>
<dbReference type="GO" id="GO:0005524">
    <property type="term" value="F:ATP binding"/>
    <property type="evidence" value="ECO:0007669"/>
    <property type="project" value="InterPro"/>
</dbReference>
<dbReference type="InParanoid" id="A0A2V0P4B1"/>
<dbReference type="InterPro" id="IPR012724">
    <property type="entry name" value="DnaJ"/>
</dbReference>
<evidence type="ECO:0000259" key="7">
    <source>
        <dbReference type="PROSITE" id="PS50076"/>
    </source>
</evidence>
<protein>
    <submittedName>
        <fullName evidence="9">DnaJ</fullName>
    </submittedName>
</protein>
<dbReference type="GO" id="GO:0008270">
    <property type="term" value="F:zinc ion binding"/>
    <property type="evidence" value="ECO:0007669"/>
    <property type="project" value="UniProtKB-KW"/>
</dbReference>
<keyword evidence="3 5" id="KW-0863">Zinc-finger</keyword>
<dbReference type="SUPFAM" id="SSF57938">
    <property type="entry name" value="DnaJ/Hsp40 cysteine-rich domain"/>
    <property type="match status" value="1"/>
</dbReference>
<evidence type="ECO:0000313" key="9">
    <source>
        <dbReference type="EMBL" id="GBF94698.1"/>
    </source>
</evidence>
<organism evidence="9 10">
    <name type="scientific">Raphidocelis subcapitata</name>
    <dbReference type="NCBI Taxonomy" id="307507"/>
    <lineage>
        <taxon>Eukaryota</taxon>
        <taxon>Viridiplantae</taxon>
        <taxon>Chlorophyta</taxon>
        <taxon>core chlorophytes</taxon>
        <taxon>Chlorophyceae</taxon>
        <taxon>CS clade</taxon>
        <taxon>Sphaeropleales</taxon>
        <taxon>Selenastraceae</taxon>
        <taxon>Raphidocelis</taxon>
    </lineage>
</organism>
<dbReference type="Pfam" id="PF00684">
    <property type="entry name" value="DnaJ_CXXCXGXG"/>
    <property type="match status" value="1"/>
</dbReference>
<dbReference type="CDD" id="cd10719">
    <property type="entry name" value="DnaJ_zf"/>
    <property type="match status" value="1"/>
</dbReference>
<dbReference type="FunFam" id="2.10.230.10:FF:000001">
    <property type="entry name" value="DnaJ subfamily A member 2"/>
    <property type="match status" value="1"/>
</dbReference>
<dbReference type="GO" id="GO:0006457">
    <property type="term" value="P:protein folding"/>
    <property type="evidence" value="ECO:0007669"/>
    <property type="project" value="InterPro"/>
</dbReference>
<dbReference type="PROSITE" id="PS51188">
    <property type="entry name" value="ZF_CR"/>
    <property type="match status" value="1"/>
</dbReference>
<accession>A0A2V0P4B1</accession>
<dbReference type="Gene3D" id="2.10.230.10">
    <property type="entry name" value="Heat shock protein DnaJ, cysteine-rich domain"/>
    <property type="match status" value="1"/>
</dbReference>
<dbReference type="InterPro" id="IPR001623">
    <property type="entry name" value="DnaJ_domain"/>
</dbReference>
<dbReference type="PRINTS" id="PR00625">
    <property type="entry name" value="JDOMAIN"/>
</dbReference>
<dbReference type="STRING" id="307507.A0A2V0P4B1"/>
<keyword evidence="10" id="KW-1185">Reference proteome</keyword>
<proteinExistence type="inferred from homology"/>
<dbReference type="PROSITE" id="PS00636">
    <property type="entry name" value="DNAJ_1"/>
    <property type="match status" value="1"/>
</dbReference>
<dbReference type="Proteomes" id="UP000247498">
    <property type="component" value="Unassembled WGS sequence"/>
</dbReference>
<dbReference type="Gene3D" id="1.10.287.110">
    <property type="entry name" value="DnaJ domain"/>
    <property type="match status" value="1"/>
</dbReference>
<dbReference type="GO" id="GO:0009408">
    <property type="term" value="P:response to heat"/>
    <property type="evidence" value="ECO:0007669"/>
    <property type="project" value="InterPro"/>
</dbReference>
<dbReference type="AlphaFoldDB" id="A0A2V0P4B1"/>
<dbReference type="PROSITE" id="PS50076">
    <property type="entry name" value="DNAJ_2"/>
    <property type="match status" value="1"/>
</dbReference>
<feature type="zinc finger region" description="CR-type" evidence="5">
    <location>
        <begin position="153"/>
        <end position="237"/>
    </location>
</feature>
<dbReference type="GO" id="GO:0030544">
    <property type="term" value="F:Hsp70 protein binding"/>
    <property type="evidence" value="ECO:0007669"/>
    <property type="project" value="InterPro"/>
</dbReference>
<dbReference type="PANTHER" id="PTHR43888">
    <property type="entry name" value="DNAJ-LIKE-2, ISOFORM A-RELATED"/>
    <property type="match status" value="1"/>
</dbReference>
<dbReference type="Pfam" id="PF01556">
    <property type="entry name" value="DnaJ_C"/>
    <property type="match status" value="1"/>
</dbReference>
<dbReference type="FunFam" id="2.60.260.20:FF:000003">
    <property type="entry name" value="DnaJ subfamily A member 2"/>
    <property type="match status" value="1"/>
</dbReference>
<dbReference type="InterPro" id="IPR036869">
    <property type="entry name" value="J_dom_sf"/>
</dbReference>
<name>A0A2V0P4B1_9CHLO</name>
<dbReference type="HAMAP" id="MF_01152">
    <property type="entry name" value="DnaJ"/>
    <property type="match status" value="1"/>
</dbReference>
<dbReference type="InterPro" id="IPR001305">
    <property type="entry name" value="HSP_DnaJ_Cys-rich_dom"/>
</dbReference>
<feature type="domain" description="CR-type" evidence="8">
    <location>
        <begin position="153"/>
        <end position="237"/>
    </location>
</feature>